<evidence type="ECO:0000256" key="1">
    <source>
        <dbReference type="SAM" id="MobiDB-lite"/>
    </source>
</evidence>
<gene>
    <name evidence="2" type="ORF">PMIN01_01087</name>
</gene>
<sequence length="109" mass="11692">MEWTEHFWYPDIVRGSHESGSARVHDSRANIDFAANCSAMSSGQTAIVSRRYTYVCSGCARGAISHLPAPLTCSPNPELGQAASAHHLQSDARAWAGPSLEPANRALPT</sequence>
<organism evidence="2 3">
    <name type="scientific">Paraphaeosphaeria minitans</name>
    <dbReference type="NCBI Taxonomy" id="565426"/>
    <lineage>
        <taxon>Eukaryota</taxon>
        <taxon>Fungi</taxon>
        <taxon>Dikarya</taxon>
        <taxon>Ascomycota</taxon>
        <taxon>Pezizomycotina</taxon>
        <taxon>Dothideomycetes</taxon>
        <taxon>Pleosporomycetidae</taxon>
        <taxon>Pleosporales</taxon>
        <taxon>Massarineae</taxon>
        <taxon>Didymosphaeriaceae</taxon>
        <taxon>Paraphaeosphaeria</taxon>
    </lineage>
</organism>
<dbReference type="OrthoDB" id="10486083at2759"/>
<comment type="caution">
    <text evidence="2">The sequence shown here is derived from an EMBL/GenBank/DDBJ whole genome shotgun (WGS) entry which is preliminary data.</text>
</comment>
<protein>
    <submittedName>
        <fullName evidence="2">Uncharacterized protein</fullName>
    </submittedName>
</protein>
<accession>A0A9P6KW33</accession>
<dbReference type="EMBL" id="WJXW01000001">
    <property type="protein sequence ID" value="KAF9741548.1"/>
    <property type="molecule type" value="Genomic_DNA"/>
</dbReference>
<feature type="region of interest" description="Disordered" evidence="1">
    <location>
        <begin position="75"/>
        <end position="109"/>
    </location>
</feature>
<dbReference type="AlphaFoldDB" id="A0A9P6KW33"/>
<evidence type="ECO:0000313" key="3">
    <source>
        <dbReference type="Proteomes" id="UP000756921"/>
    </source>
</evidence>
<dbReference type="Proteomes" id="UP000756921">
    <property type="component" value="Unassembled WGS sequence"/>
</dbReference>
<keyword evidence="3" id="KW-1185">Reference proteome</keyword>
<evidence type="ECO:0000313" key="2">
    <source>
        <dbReference type="EMBL" id="KAF9741548.1"/>
    </source>
</evidence>
<reference evidence="2" key="1">
    <citation type="journal article" date="2020" name="Mol. Plant Microbe Interact.">
        <title>Genome Sequence of the Biocontrol Agent Coniothyrium minitans strain Conio (IMI 134523).</title>
        <authorList>
            <person name="Patel D."/>
            <person name="Shittu T.A."/>
            <person name="Baroncelli R."/>
            <person name="Muthumeenakshi S."/>
            <person name="Osborne T.H."/>
            <person name="Janganan T.K."/>
            <person name="Sreenivasaprasad S."/>
        </authorList>
    </citation>
    <scope>NUCLEOTIDE SEQUENCE</scope>
    <source>
        <strain evidence="2">Conio</strain>
    </source>
</reference>
<proteinExistence type="predicted"/>
<name>A0A9P6KW33_9PLEO</name>